<sequence>MSSVLTMRVTRCAPVVEGCDTYGAWRCAESEVNEGISKEREQIEAPKEISEKDELSKDVKATEDKKFSSNMLILTLTITLGVGHILFAPLEPNNPVTNAAQVNQDDNIVGFPSSICNPLEHNYSVSVVSPSQRLFSTPILGLTQCEQEELQSTPTASSSSLKFVGDIAEQDGVSRGPIKKQLFGSSPGLVNANLHFEGTGLMYNNCIGAATTVVCASTD</sequence>
<dbReference type="Proteomes" id="UP001386955">
    <property type="component" value="Unassembled WGS sequence"/>
</dbReference>
<comment type="caution">
    <text evidence="2">The sequence shown here is derived from an EMBL/GenBank/DDBJ whole genome shotgun (WGS) entry which is preliminary data.</text>
</comment>
<feature type="region of interest" description="Disordered" evidence="1">
    <location>
        <begin position="36"/>
        <end position="59"/>
    </location>
</feature>
<evidence type="ECO:0000313" key="2">
    <source>
        <dbReference type="EMBL" id="KAK7399913.1"/>
    </source>
</evidence>
<keyword evidence="3" id="KW-1185">Reference proteome</keyword>
<dbReference type="AlphaFoldDB" id="A0AAN9SSH8"/>
<dbReference type="EMBL" id="JAYMYS010000003">
    <property type="protein sequence ID" value="KAK7399913.1"/>
    <property type="molecule type" value="Genomic_DNA"/>
</dbReference>
<proteinExistence type="predicted"/>
<organism evidence="2 3">
    <name type="scientific">Psophocarpus tetragonolobus</name>
    <name type="common">Winged bean</name>
    <name type="synonym">Dolichos tetragonolobus</name>
    <dbReference type="NCBI Taxonomy" id="3891"/>
    <lineage>
        <taxon>Eukaryota</taxon>
        <taxon>Viridiplantae</taxon>
        <taxon>Streptophyta</taxon>
        <taxon>Embryophyta</taxon>
        <taxon>Tracheophyta</taxon>
        <taxon>Spermatophyta</taxon>
        <taxon>Magnoliopsida</taxon>
        <taxon>eudicotyledons</taxon>
        <taxon>Gunneridae</taxon>
        <taxon>Pentapetalae</taxon>
        <taxon>rosids</taxon>
        <taxon>fabids</taxon>
        <taxon>Fabales</taxon>
        <taxon>Fabaceae</taxon>
        <taxon>Papilionoideae</taxon>
        <taxon>50 kb inversion clade</taxon>
        <taxon>NPAAA clade</taxon>
        <taxon>indigoferoid/millettioid clade</taxon>
        <taxon>Phaseoleae</taxon>
        <taxon>Psophocarpus</taxon>
    </lineage>
</organism>
<accession>A0AAN9SSH8</accession>
<protein>
    <submittedName>
        <fullName evidence="2">Uncharacterized protein</fullName>
    </submittedName>
</protein>
<gene>
    <name evidence="2" type="ORF">VNO78_11109</name>
</gene>
<reference evidence="2 3" key="1">
    <citation type="submission" date="2024-01" db="EMBL/GenBank/DDBJ databases">
        <title>The genomes of 5 underutilized Papilionoideae crops provide insights into root nodulation and disease resistanc.</title>
        <authorList>
            <person name="Jiang F."/>
        </authorList>
    </citation>
    <scope>NUCLEOTIDE SEQUENCE [LARGE SCALE GENOMIC DNA]</scope>
    <source>
        <strain evidence="2">DUOXIRENSHENG_FW03</strain>
        <tissue evidence="2">Leaves</tissue>
    </source>
</reference>
<name>A0AAN9SSH8_PSOTE</name>
<evidence type="ECO:0000313" key="3">
    <source>
        <dbReference type="Proteomes" id="UP001386955"/>
    </source>
</evidence>
<evidence type="ECO:0000256" key="1">
    <source>
        <dbReference type="SAM" id="MobiDB-lite"/>
    </source>
</evidence>